<protein>
    <recommendedName>
        <fullName evidence="2">NodB homology domain-containing protein</fullName>
    </recommendedName>
</protein>
<evidence type="ECO:0000313" key="3">
    <source>
        <dbReference type="EMBL" id="GAA5065196.1"/>
    </source>
</evidence>
<sequence>MSPPRAVISVDFEYFSHTPAYRNARGTTADPDIGPWAMDGLLDTLDNADAEATFFVVSDVAERRPKLVARAADAGHEIASHTRSHVHLSKISPEERSAELRSSRETLERTTGTPVTGFRAPSFDVPPDHFDLLADAGYEYDSSVVPCRKIPGWYGGEWSTRRPCGADQLVADAPSSVAELPVAVMPGIGLPLTGTWLRFFGVGYVILGMRLLARWGIAPVLYVHPWEFCELPTIAGVPRRIYWRSGEWMWRALAAILDEEFEFVTARSVVEGY</sequence>
<dbReference type="PANTHER" id="PTHR47561:SF1">
    <property type="entry name" value="POLYSACCHARIDE DEACETYLASE FAMILY PROTEIN (AFU_ORTHOLOGUE AFUA_6G05030)"/>
    <property type="match status" value="1"/>
</dbReference>
<comment type="caution">
    <text evidence="3">The sequence shown here is derived from an EMBL/GenBank/DDBJ whole genome shotgun (WGS) entry which is preliminary data.</text>
</comment>
<dbReference type="Pfam" id="PF11959">
    <property type="entry name" value="DUF3473"/>
    <property type="match status" value="1"/>
</dbReference>
<accession>A0AAV3URQ4</accession>
<evidence type="ECO:0000313" key="4">
    <source>
        <dbReference type="Proteomes" id="UP001501729"/>
    </source>
</evidence>
<dbReference type="RefSeq" id="WP_227779049.1">
    <property type="nucleotide sequence ID" value="NZ_BAABKX010000030.1"/>
</dbReference>
<dbReference type="SUPFAM" id="SSF88713">
    <property type="entry name" value="Glycoside hydrolase/deacetylase"/>
    <property type="match status" value="1"/>
</dbReference>
<organism evidence="3 4">
    <name type="scientific">Haladaptatus pallidirubidus</name>
    <dbReference type="NCBI Taxonomy" id="1008152"/>
    <lineage>
        <taxon>Archaea</taxon>
        <taxon>Methanobacteriati</taxon>
        <taxon>Methanobacteriota</taxon>
        <taxon>Stenosarchaea group</taxon>
        <taxon>Halobacteria</taxon>
        <taxon>Halobacteriales</taxon>
        <taxon>Haladaptataceae</taxon>
        <taxon>Haladaptatus</taxon>
    </lineage>
</organism>
<evidence type="ECO:0000256" key="1">
    <source>
        <dbReference type="SAM" id="MobiDB-lite"/>
    </source>
</evidence>
<dbReference type="InterPro" id="IPR045235">
    <property type="entry name" value="PuuE_HpPgdA-like"/>
</dbReference>
<dbReference type="PANTHER" id="PTHR47561">
    <property type="entry name" value="POLYSACCHARIDE DEACETYLASE FAMILY PROTEIN (AFU_ORTHOLOGUE AFUA_6G05030)"/>
    <property type="match status" value="1"/>
</dbReference>
<gene>
    <name evidence="3" type="ORF">GCM10025751_55790</name>
</gene>
<dbReference type="GO" id="GO:0005975">
    <property type="term" value="P:carbohydrate metabolic process"/>
    <property type="evidence" value="ECO:0007669"/>
    <property type="project" value="InterPro"/>
</dbReference>
<dbReference type="AlphaFoldDB" id="A0AAV3URQ4"/>
<name>A0AAV3URQ4_9EURY</name>
<dbReference type="InterPro" id="IPR022560">
    <property type="entry name" value="DUF3473"/>
</dbReference>
<dbReference type="InterPro" id="IPR002509">
    <property type="entry name" value="NODB_dom"/>
</dbReference>
<dbReference type="EMBL" id="BAABKX010000030">
    <property type="protein sequence ID" value="GAA5065196.1"/>
    <property type="molecule type" value="Genomic_DNA"/>
</dbReference>
<dbReference type="GeneID" id="68617192"/>
<dbReference type="InterPro" id="IPR011330">
    <property type="entry name" value="Glyco_hydro/deAcase_b/a-brl"/>
</dbReference>
<keyword evidence="4" id="KW-1185">Reference proteome</keyword>
<dbReference type="CDD" id="cd10941">
    <property type="entry name" value="CE4_PuuE_HpPgdA_like_2"/>
    <property type="match status" value="1"/>
</dbReference>
<feature type="region of interest" description="Disordered" evidence="1">
    <location>
        <begin position="82"/>
        <end position="117"/>
    </location>
</feature>
<evidence type="ECO:0000259" key="2">
    <source>
        <dbReference type="PROSITE" id="PS51677"/>
    </source>
</evidence>
<feature type="compositionally biased region" description="Basic and acidic residues" evidence="1">
    <location>
        <begin position="92"/>
        <end position="108"/>
    </location>
</feature>
<dbReference type="PROSITE" id="PS51677">
    <property type="entry name" value="NODB"/>
    <property type="match status" value="1"/>
</dbReference>
<reference evidence="3 4" key="1">
    <citation type="journal article" date="2019" name="Int. J. Syst. Evol. Microbiol.">
        <title>The Global Catalogue of Microorganisms (GCM) 10K type strain sequencing project: providing services to taxonomists for standard genome sequencing and annotation.</title>
        <authorList>
            <consortium name="The Broad Institute Genomics Platform"/>
            <consortium name="The Broad Institute Genome Sequencing Center for Infectious Disease"/>
            <person name="Wu L."/>
            <person name="Ma J."/>
        </authorList>
    </citation>
    <scope>NUCLEOTIDE SEQUENCE [LARGE SCALE GENOMIC DNA]</scope>
    <source>
        <strain evidence="3 4">JCM 17504</strain>
    </source>
</reference>
<proteinExistence type="predicted"/>
<dbReference type="GO" id="GO:0016810">
    <property type="term" value="F:hydrolase activity, acting on carbon-nitrogen (but not peptide) bonds"/>
    <property type="evidence" value="ECO:0007669"/>
    <property type="project" value="InterPro"/>
</dbReference>
<dbReference type="Proteomes" id="UP001501729">
    <property type="component" value="Unassembled WGS sequence"/>
</dbReference>
<feature type="domain" description="NodB homology" evidence="2">
    <location>
        <begin position="23"/>
        <end position="273"/>
    </location>
</feature>
<dbReference type="Pfam" id="PF01522">
    <property type="entry name" value="Polysacc_deac_1"/>
    <property type="match status" value="1"/>
</dbReference>
<dbReference type="Gene3D" id="3.20.20.370">
    <property type="entry name" value="Glycoside hydrolase/deacetylase"/>
    <property type="match status" value="1"/>
</dbReference>